<dbReference type="EMBL" id="BAABRU010000007">
    <property type="protein sequence ID" value="GAA5528644.1"/>
    <property type="molecule type" value="Genomic_DNA"/>
</dbReference>
<dbReference type="InterPro" id="IPR009010">
    <property type="entry name" value="Asp_de-COase-like_dom_sf"/>
</dbReference>
<keyword evidence="2" id="KW-0479">Metal-binding</keyword>
<dbReference type="PROSITE" id="PS00551">
    <property type="entry name" value="MOLYBDOPTERIN_PROK_1"/>
    <property type="match status" value="1"/>
</dbReference>
<dbReference type="Pfam" id="PF04879">
    <property type="entry name" value="Molybdop_Fe4S4"/>
    <property type="match status" value="1"/>
</dbReference>
<reference evidence="7 8" key="1">
    <citation type="submission" date="2024-02" db="EMBL/GenBank/DDBJ databases">
        <title>Herpetosiphon gulosus NBRC 112829.</title>
        <authorList>
            <person name="Ichikawa N."/>
            <person name="Katano-Makiyama Y."/>
            <person name="Hidaka K."/>
        </authorList>
    </citation>
    <scope>NUCLEOTIDE SEQUENCE [LARGE SCALE GENOMIC DNA]</scope>
    <source>
        <strain evidence="7 8">NBRC 112829</strain>
    </source>
</reference>
<dbReference type="InterPro" id="IPR027467">
    <property type="entry name" value="MopterinOxRdtase_cofactor_BS"/>
</dbReference>
<dbReference type="SUPFAM" id="SSF53706">
    <property type="entry name" value="Formate dehydrogenase/DMSO reductase, domains 1-3"/>
    <property type="match status" value="1"/>
</dbReference>
<keyword evidence="3" id="KW-0560">Oxidoreductase</keyword>
<dbReference type="Gene3D" id="2.20.25.90">
    <property type="entry name" value="ADC-like domains"/>
    <property type="match status" value="1"/>
</dbReference>
<keyword evidence="8" id="KW-1185">Reference proteome</keyword>
<dbReference type="InterPro" id="IPR006963">
    <property type="entry name" value="Mopterin_OxRdtase_4Fe-4S_dom"/>
</dbReference>
<organism evidence="7 8">
    <name type="scientific">Herpetosiphon gulosus</name>
    <dbReference type="NCBI Taxonomy" id="1973496"/>
    <lineage>
        <taxon>Bacteria</taxon>
        <taxon>Bacillati</taxon>
        <taxon>Chloroflexota</taxon>
        <taxon>Chloroflexia</taxon>
        <taxon>Herpetosiphonales</taxon>
        <taxon>Herpetosiphonaceae</taxon>
        <taxon>Herpetosiphon</taxon>
    </lineage>
</organism>
<dbReference type="CDD" id="cd02754">
    <property type="entry name" value="MopB_Nitrate-R-NapA-like"/>
    <property type="match status" value="1"/>
</dbReference>
<dbReference type="InterPro" id="IPR006657">
    <property type="entry name" value="MoPterin_dinucl-bd_dom"/>
</dbReference>
<sequence>MSNVVRSQCPYCGVGCGIELTVNDGKVVRVTGDSAHPANQGKLCIKGATIEQMLTPTTRLTHAQIRTDRNAALRSVGLDQALDHAAQRLNAIRQQYGNEAIGFYLSGQLTNETSYLVTKLCKGLMGTNTMDANSRLCMASAVAAYTRTLGTDGPPCSYSDIEQADCFLIVGSNTAECHPIVYRRIEQQVRKHGATLIVVDPRRTQTSRYASLHLAAAPGSDTALLNGLLHILIRDGAVDYEFIAQHTTGWSEIAEAVTGWTPAQTALATGLTVEEVETAGAMLVASQRTLSMWSMGVNQSRNGVAKATAIINMHLATGRIGKPGCGPFSLTGQPNAMGGREVGYLAHQLPGYRRVDVAEHRTAIEQAWGIPVGSINSTPGPDAQTMFNQLAEGKLKAIWIIGTNPLHSMPNNSTIRAALEKAELVIVQDVYNTSSCLAYADIALPAAQWAESIGTFTASDRHITLLNPAYPAPGDAMPDWWLVQAVAQRMDFELNFANAEAIWDEYRGLTAGRYPLDVSGVSYERLGNGPIQWPCPAEDHAGTVRLYSDGRFATANGRANFQVTIPVEPAEVPSYEFPFWLTTGRVLEQWHTRTRTANVAKLNQRHNGSFIEIHPDDANTLGVSAGEKIAVIGRRGSCTSIVQINPEIMPGCLFMPIHWEDGNPNVLSINAADPISKQPELKACAVQLRPIVEGINIKFGEAATVPAMAAGKRSSQ</sequence>
<dbReference type="Gene3D" id="3.40.50.740">
    <property type="match status" value="1"/>
</dbReference>
<dbReference type="SMART" id="SM00926">
    <property type="entry name" value="Molybdop_Fe4S4"/>
    <property type="match status" value="1"/>
</dbReference>
<dbReference type="CDD" id="cd00508">
    <property type="entry name" value="MopB_CT_Fdh-Nap-like"/>
    <property type="match status" value="1"/>
</dbReference>
<evidence type="ECO:0000256" key="2">
    <source>
        <dbReference type="ARBA" id="ARBA00022723"/>
    </source>
</evidence>
<evidence type="ECO:0000256" key="5">
    <source>
        <dbReference type="ARBA" id="ARBA00023014"/>
    </source>
</evidence>
<dbReference type="RefSeq" id="WP_345722257.1">
    <property type="nucleotide sequence ID" value="NZ_BAABRU010000007.1"/>
</dbReference>
<feature type="domain" description="4Fe-4S Mo/W bis-MGD-type" evidence="6">
    <location>
        <begin position="2"/>
        <end position="58"/>
    </location>
</feature>
<evidence type="ECO:0000313" key="7">
    <source>
        <dbReference type="EMBL" id="GAA5528644.1"/>
    </source>
</evidence>
<keyword evidence="4" id="KW-0408">Iron</keyword>
<name>A0ABP9WZP9_9CHLR</name>
<dbReference type="PROSITE" id="PS51669">
    <property type="entry name" value="4FE4S_MOW_BIS_MGD"/>
    <property type="match status" value="1"/>
</dbReference>
<dbReference type="InterPro" id="IPR006656">
    <property type="entry name" value="Mopterin_OxRdtase"/>
</dbReference>
<keyword evidence="5" id="KW-0411">Iron-sulfur</keyword>
<dbReference type="SUPFAM" id="SSF50692">
    <property type="entry name" value="ADC-like"/>
    <property type="match status" value="1"/>
</dbReference>
<keyword evidence="1" id="KW-0004">4Fe-4S</keyword>
<gene>
    <name evidence="7" type="primary">narB_1</name>
    <name evidence="7" type="ORF">Hgul01_02446</name>
</gene>
<dbReference type="Proteomes" id="UP001428290">
    <property type="component" value="Unassembled WGS sequence"/>
</dbReference>
<dbReference type="PIRSF" id="PIRSF000144">
    <property type="entry name" value="CbbBc"/>
    <property type="match status" value="1"/>
</dbReference>
<dbReference type="Gene3D" id="3.40.228.10">
    <property type="entry name" value="Dimethylsulfoxide Reductase, domain 2"/>
    <property type="match status" value="1"/>
</dbReference>
<proteinExistence type="predicted"/>
<dbReference type="PANTHER" id="PTHR43105:SF9">
    <property type="entry name" value="NADPH-FE(3+) OXIDOREDUCTASE SUBUNIT ALPHA"/>
    <property type="match status" value="1"/>
</dbReference>
<evidence type="ECO:0000259" key="6">
    <source>
        <dbReference type="PROSITE" id="PS51669"/>
    </source>
</evidence>
<evidence type="ECO:0000256" key="4">
    <source>
        <dbReference type="ARBA" id="ARBA00023004"/>
    </source>
</evidence>
<dbReference type="InterPro" id="IPR050123">
    <property type="entry name" value="Prok_molybdopt-oxidoreductase"/>
</dbReference>
<accession>A0ABP9WZP9</accession>
<dbReference type="PANTHER" id="PTHR43105">
    <property type="entry name" value="RESPIRATORY NITRATE REDUCTASE"/>
    <property type="match status" value="1"/>
</dbReference>
<comment type="caution">
    <text evidence="7">The sequence shown here is derived from an EMBL/GenBank/DDBJ whole genome shotgun (WGS) entry which is preliminary data.</text>
</comment>
<evidence type="ECO:0000313" key="8">
    <source>
        <dbReference type="Proteomes" id="UP001428290"/>
    </source>
</evidence>
<protein>
    <submittedName>
        <fullName evidence="7">Nitrate reductase</fullName>
    </submittedName>
</protein>
<evidence type="ECO:0000256" key="1">
    <source>
        <dbReference type="ARBA" id="ARBA00022485"/>
    </source>
</evidence>
<dbReference type="Gene3D" id="2.40.40.20">
    <property type="match status" value="1"/>
</dbReference>
<dbReference type="Pfam" id="PF01568">
    <property type="entry name" value="Molydop_binding"/>
    <property type="match status" value="1"/>
</dbReference>
<evidence type="ECO:0000256" key="3">
    <source>
        <dbReference type="ARBA" id="ARBA00023002"/>
    </source>
</evidence>
<dbReference type="Pfam" id="PF00384">
    <property type="entry name" value="Molybdopterin"/>
    <property type="match status" value="1"/>
</dbReference>